<feature type="compositionally biased region" description="Acidic residues" evidence="1">
    <location>
        <begin position="238"/>
        <end position="248"/>
    </location>
</feature>
<feature type="region of interest" description="Disordered" evidence="1">
    <location>
        <begin position="1"/>
        <end position="42"/>
    </location>
</feature>
<dbReference type="Proteomes" id="UP000283210">
    <property type="component" value="Chromosome 11"/>
</dbReference>
<feature type="compositionally biased region" description="Low complexity" evidence="1">
    <location>
        <begin position="7"/>
        <end position="18"/>
    </location>
</feature>
<feature type="compositionally biased region" description="Basic and acidic residues" evidence="1">
    <location>
        <begin position="24"/>
        <end position="34"/>
    </location>
</feature>
<feature type="compositionally biased region" description="Basic and acidic residues" evidence="1">
    <location>
        <begin position="157"/>
        <end position="181"/>
    </location>
</feature>
<evidence type="ECO:0000313" key="2">
    <source>
        <dbReference type="EMBL" id="RVE66500.1"/>
    </source>
</evidence>
<dbReference type="EMBL" id="CM012447">
    <property type="protein sequence ID" value="RVE66500.1"/>
    <property type="molecule type" value="Genomic_DNA"/>
</dbReference>
<protein>
    <recommendedName>
        <fullName evidence="4">Stathmin domain-containing protein 1</fullName>
    </recommendedName>
</protein>
<dbReference type="AlphaFoldDB" id="A0A3S2Q0N4"/>
<evidence type="ECO:0000256" key="1">
    <source>
        <dbReference type="SAM" id="MobiDB-lite"/>
    </source>
</evidence>
<feature type="compositionally biased region" description="Basic and acidic residues" evidence="1">
    <location>
        <begin position="92"/>
        <end position="101"/>
    </location>
</feature>
<gene>
    <name evidence="2" type="ORF">OJAV_G00107860</name>
</gene>
<sequence>MGCANSTTTATVVQRLTTDQNDTGSKHGDREDSAVSKGTTDSGVVVEKRDVLVLPGEIPGILPPLSSESFTKRNIEEITKETDAPDVPQLEEPVKQRQKSSDILEELMSQGIIPAGQSKETHSGTAYSITMEDEGVVTRRPPARLKSLKVKKAQTFHSREEIDEKMRLTEGRRKSNEEILKTRLRTMSARVRVPASRSNPSSDEDTSLIPVQSLPSPELFESPEQLSQDPHGSPQEAEWVEETSDDGEDLQKQMHVIAKSSEEEEEEEVSKVEEFEAGEILSAISELEVDSSFQQTKDKDDSF</sequence>
<organism evidence="2 3">
    <name type="scientific">Oryzias javanicus</name>
    <name type="common">Javanese ricefish</name>
    <name type="synonym">Aplocheilus javanicus</name>
    <dbReference type="NCBI Taxonomy" id="123683"/>
    <lineage>
        <taxon>Eukaryota</taxon>
        <taxon>Metazoa</taxon>
        <taxon>Chordata</taxon>
        <taxon>Craniata</taxon>
        <taxon>Vertebrata</taxon>
        <taxon>Euteleostomi</taxon>
        <taxon>Actinopterygii</taxon>
        <taxon>Neopterygii</taxon>
        <taxon>Teleostei</taxon>
        <taxon>Neoteleostei</taxon>
        <taxon>Acanthomorphata</taxon>
        <taxon>Ovalentaria</taxon>
        <taxon>Atherinomorphae</taxon>
        <taxon>Beloniformes</taxon>
        <taxon>Adrianichthyidae</taxon>
        <taxon>Oryziinae</taxon>
        <taxon>Oryzias</taxon>
    </lineage>
</organism>
<keyword evidence="3" id="KW-1185">Reference proteome</keyword>
<evidence type="ECO:0008006" key="4">
    <source>
        <dbReference type="Google" id="ProtNLM"/>
    </source>
</evidence>
<feature type="compositionally biased region" description="Basic residues" evidence="1">
    <location>
        <begin position="141"/>
        <end position="154"/>
    </location>
</feature>
<reference evidence="2 3" key="2">
    <citation type="submission" date="2019-01" db="EMBL/GenBank/DDBJ databases">
        <title>A chromosome length genome reference of the Java medaka (oryzias javanicus).</title>
        <authorList>
            <person name="Herpin A."/>
            <person name="Takehana Y."/>
            <person name="Naruse K."/>
            <person name="Ansai S."/>
            <person name="Kawaguchi M."/>
        </authorList>
    </citation>
    <scope>NUCLEOTIDE SEQUENCE [LARGE SCALE GENOMIC DNA]</scope>
    <source>
        <strain evidence="2">RS831</strain>
        <tissue evidence="2">Whole body</tissue>
    </source>
</reference>
<dbReference type="OrthoDB" id="9940536at2759"/>
<name>A0A3S2Q0N4_ORYJA</name>
<accession>A0A3S2Q0N4</accession>
<reference evidence="2 3" key="1">
    <citation type="submission" date="2018-11" db="EMBL/GenBank/DDBJ databases">
        <authorList>
            <person name="Lopez-Roques C."/>
            <person name="Donnadieu C."/>
            <person name="Bouchez O."/>
            <person name="Klopp C."/>
            <person name="Cabau C."/>
            <person name="Zahm M."/>
        </authorList>
    </citation>
    <scope>NUCLEOTIDE SEQUENCE [LARGE SCALE GENOMIC DNA]</scope>
    <source>
        <strain evidence="2">RS831</strain>
        <tissue evidence="2">Whole body</tissue>
    </source>
</reference>
<evidence type="ECO:0000313" key="3">
    <source>
        <dbReference type="Proteomes" id="UP000283210"/>
    </source>
</evidence>
<feature type="region of interest" description="Disordered" evidence="1">
    <location>
        <begin position="132"/>
        <end position="273"/>
    </location>
</feature>
<feature type="region of interest" description="Disordered" evidence="1">
    <location>
        <begin position="79"/>
        <end position="101"/>
    </location>
</feature>
<proteinExistence type="predicted"/>